<protein>
    <recommendedName>
        <fullName evidence="3">DUF4375 domain-containing protein</fullName>
    </recommendedName>
</protein>
<evidence type="ECO:0000313" key="2">
    <source>
        <dbReference type="Proteomes" id="UP000075573"/>
    </source>
</evidence>
<accession>A0A149QYH6</accession>
<dbReference type="EMBL" id="LHZB01000101">
    <property type="protein sequence ID" value="KXV02187.1"/>
    <property type="molecule type" value="Genomic_DNA"/>
</dbReference>
<name>A0A149QYH6_9PROT</name>
<organism evidence="1 2">
    <name type="scientific">Gluconobacter potus</name>
    <dbReference type="NCBI Taxonomy" id="2724927"/>
    <lineage>
        <taxon>Bacteria</taxon>
        <taxon>Pseudomonadati</taxon>
        <taxon>Pseudomonadota</taxon>
        <taxon>Alphaproteobacteria</taxon>
        <taxon>Acetobacterales</taxon>
        <taxon>Acetobacteraceae</taxon>
        <taxon>Gluconobacter</taxon>
    </lineage>
</organism>
<comment type="caution">
    <text evidence="1">The sequence shown here is derived from an EMBL/GenBank/DDBJ whole genome shotgun (WGS) entry which is preliminary data.</text>
</comment>
<dbReference type="Proteomes" id="UP000075573">
    <property type="component" value="Unassembled WGS sequence"/>
</dbReference>
<evidence type="ECO:0008006" key="3">
    <source>
        <dbReference type="Google" id="ProtNLM"/>
    </source>
</evidence>
<dbReference type="AlphaFoldDB" id="A0A149QYH6"/>
<gene>
    <name evidence="1" type="ORF">AD929_03540</name>
</gene>
<reference evidence="1 2" key="1">
    <citation type="submission" date="2015-06" db="EMBL/GenBank/DDBJ databases">
        <title>Improved classification and identification of acetic acid bacteria using matrix-assisted laser desorption/ionization time-of-flight mass spectrometry; Gluconobacter nephelii and Gluconobacter uchimurae are later heterotypic synonyms of Gluconobacter japonicus and Gluconobacter oxydans, respectively.</title>
        <authorList>
            <person name="Li L."/>
            <person name="Cleenwerck I."/>
            <person name="De Vuyst L."/>
            <person name="Vandamme P."/>
        </authorList>
    </citation>
    <scope>NUCLEOTIDE SEQUENCE [LARGE SCALE GENOMIC DNA]</scope>
    <source>
        <strain evidence="1 2">LMG 1764</strain>
    </source>
</reference>
<evidence type="ECO:0000313" key="1">
    <source>
        <dbReference type="EMBL" id="KXV02187.1"/>
    </source>
</evidence>
<proteinExistence type="predicted"/>
<dbReference type="PATRIC" id="fig|442.7.peg.3195"/>
<sequence length="155" mass="17103">MALNTILEAAMTDRIPESANENEPTVLNQYRWLGVLGEGGARKVFERLCSEGRDAMATDAITYNMAEGFSRAVGNDEGNPARFHEYIHRNVGADLPEGLTEELLYERAKALYESDELDGCLFGEMEEISLNKGKELAAELELAVEVESPSGSFRP</sequence>